<evidence type="ECO:0000313" key="4">
    <source>
        <dbReference type="Proteomes" id="UP000242715"/>
    </source>
</evidence>
<dbReference type="InterPro" id="IPR000477">
    <property type="entry name" value="RT_dom"/>
</dbReference>
<dbReference type="GO" id="GO:0004523">
    <property type="term" value="F:RNA-DNA hybrid ribonuclease activity"/>
    <property type="evidence" value="ECO:0007669"/>
    <property type="project" value="InterPro"/>
</dbReference>
<dbReference type="OrthoDB" id="1434716at2759"/>
<dbReference type="PANTHER" id="PTHR47723:SF19">
    <property type="entry name" value="POLYNUCLEOTIDYL TRANSFERASE, RIBONUCLEASE H-LIKE SUPERFAMILY PROTEIN"/>
    <property type="match status" value="1"/>
</dbReference>
<dbReference type="SUPFAM" id="SSF53098">
    <property type="entry name" value="Ribonuclease H-like"/>
    <property type="match status" value="1"/>
</dbReference>
<evidence type="ECO:0000259" key="2">
    <source>
        <dbReference type="Pfam" id="PF13456"/>
    </source>
</evidence>
<dbReference type="Gene3D" id="3.30.420.10">
    <property type="entry name" value="Ribonuclease H-like superfamily/Ribonuclease H"/>
    <property type="match status" value="1"/>
</dbReference>
<proteinExistence type="predicted"/>
<name>A0A2Z6N4W3_TRISU</name>
<dbReference type="InterPro" id="IPR036397">
    <property type="entry name" value="RNaseH_sf"/>
</dbReference>
<sequence>MDTLVHLGIPQELQNLIFHCISSASMNINWNGNMAESSNPGRGLRQGDPLSPYLFVLCIERLGHMIKDAVTTGEWAPYSFGRGDCPKLSHICFADDLILVAEVTETQVDCSCPWSPSYSGSWLSGWKAKTLSFAGRVTLAQTSLVHIPGYVLQSIPIPVSVCQEVEQICRNFIWGTTTEARKVHLIAWDKLCHPKSEGGLRFRNLKMLNKAHMMKLSWQILTQPSKLWVKILKAKYNCGMNIIPNFKHTSNSSPLWRAIVNAWDVVKGNITWVIRDGVDSQFWRQPWIPNVGALEDHIAASIPKEELNFPVNNYASDGLWKWDKIRSIVPNDICDKIAVIKPPSQGAPDFPCWKLQPGEVVAVSWKPPPDEWHKVNVDGSFNTISGSTACGGLIRNQHGIFVKGFYSKIGSSNAIWAEMWVLRIGIRIAQNLLLPKVVFEMDSKVIVNMVTSGHTNNAYLSPLLGEVVSLLQHPNWETSIAHVYREANRCADFLTNKGHSSSFEGDIVNLACHSLQAILYDDFRGASLPRLIR</sequence>
<keyword evidence="4" id="KW-1185">Reference proteome</keyword>
<dbReference type="Proteomes" id="UP000242715">
    <property type="component" value="Unassembled WGS sequence"/>
</dbReference>
<dbReference type="AlphaFoldDB" id="A0A2Z6N4W3"/>
<feature type="domain" description="Reverse transcriptase" evidence="1">
    <location>
        <begin position="8"/>
        <end position="103"/>
    </location>
</feature>
<dbReference type="CDD" id="cd06222">
    <property type="entry name" value="RNase_H_like"/>
    <property type="match status" value="1"/>
</dbReference>
<reference evidence="4" key="1">
    <citation type="journal article" date="2017" name="Front. Plant Sci.">
        <title>Climate Clever Clovers: New Paradigm to Reduce the Environmental Footprint of Ruminants by Breeding Low Methanogenic Forages Utilizing Haplotype Variation.</title>
        <authorList>
            <person name="Kaur P."/>
            <person name="Appels R."/>
            <person name="Bayer P.E."/>
            <person name="Keeble-Gagnere G."/>
            <person name="Wang J."/>
            <person name="Hirakawa H."/>
            <person name="Shirasawa K."/>
            <person name="Vercoe P."/>
            <person name="Stefanova K."/>
            <person name="Durmic Z."/>
            <person name="Nichols P."/>
            <person name="Revell C."/>
            <person name="Isobe S.N."/>
            <person name="Edwards D."/>
            <person name="Erskine W."/>
        </authorList>
    </citation>
    <scope>NUCLEOTIDE SEQUENCE [LARGE SCALE GENOMIC DNA]</scope>
    <source>
        <strain evidence="4">cv. Daliak</strain>
    </source>
</reference>
<dbReference type="Pfam" id="PF00078">
    <property type="entry name" value="RVT_1"/>
    <property type="match status" value="1"/>
</dbReference>
<evidence type="ECO:0000313" key="3">
    <source>
        <dbReference type="EMBL" id="GAU38761.1"/>
    </source>
</evidence>
<dbReference type="InterPro" id="IPR053151">
    <property type="entry name" value="RNase_H-like"/>
</dbReference>
<dbReference type="EMBL" id="DF973730">
    <property type="protein sequence ID" value="GAU38761.1"/>
    <property type="molecule type" value="Genomic_DNA"/>
</dbReference>
<dbReference type="GO" id="GO:0003676">
    <property type="term" value="F:nucleic acid binding"/>
    <property type="evidence" value="ECO:0007669"/>
    <property type="project" value="InterPro"/>
</dbReference>
<dbReference type="InterPro" id="IPR002156">
    <property type="entry name" value="RNaseH_domain"/>
</dbReference>
<dbReference type="InterPro" id="IPR044730">
    <property type="entry name" value="RNase_H-like_dom_plant"/>
</dbReference>
<feature type="domain" description="RNase H type-1" evidence="2">
    <location>
        <begin position="376"/>
        <end position="497"/>
    </location>
</feature>
<evidence type="ECO:0000259" key="1">
    <source>
        <dbReference type="Pfam" id="PF00078"/>
    </source>
</evidence>
<gene>
    <name evidence="3" type="ORF">TSUD_64920</name>
</gene>
<dbReference type="InterPro" id="IPR012337">
    <property type="entry name" value="RNaseH-like_sf"/>
</dbReference>
<protein>
    <submittedName>
        <fullName evidence="3">Uncharacterized protein</fullName>
    </submittedName>
</protein>
<dbReference type="PANTHER" id="PTHR47723">
    <property type="entry name" value="OS05G0353850 PROTEIN"/>
    <property type="match status" value="1"/>
</dbReference>
<accession>A0A2Z6N4W3</accession>
<organism evidence="3 4">
    <name type="scientific">Trifolium subterraneum</name>
    <name type="common">Subterranean clover</name>
    <dbReference type="NCBI Taxonomy" id="3900"/>
    <lineage>
        <taxon>Eukaryota</taxon>
        <taxon>Viridiplantae</taxon>
        <taxon>Streptophyta</taxon>
        <taxon>Embryophyta</taxon>
        <taxon>Tracheophyta</taxon>
        <taxon>Spermatophyta</taxon>
        <taxon>Magnoliopsida</taxon>
        <taxon>eudicotyledons</taxon>
        <taxon>Gunneridae</taxon>
        <taxon>Pentapetalae</taxon>
        <taxon>rosids</taxon>
        <taxon>fabids</taxon>
        <taxon>Fabales</taxon>
        <taxon>Fabaceae</taxon>
        <taxon>Papilionoideae</taxon>
        <taxon>50 kb inversion clade</taxon>
        <taxon>NPAAA clade</taxon>
        <taxon>Hologalegina</taxon>
        <taxon>IRL clade</taxon>
        <taxon>Trifolieae</taxon>
        <taxon>Trifolium</taxon>
    </lineage>
</organism>
<dbReference type="Pfam" id="PF13456">
    <property type="entry name" value="RVT_3"/>
    <property type="match status" value="1"/>
</dbReference>